<accession>A0A9W9ES61</accession>
<sequence length="305" mass="35159">MLIRVYLDSPILKTGLVLADMPGLRDLNFARVRATERYLKHHCDEVFIAANISRAWSDESVHDIIRRCGHNQPRRIICTRSDVFSHRLCGALDSNIYLQEISAKETAREENSIRLHIERMESELKKVRNDLEEAEDNRRDADEGNRAGFALRESQLRLRPRKRDGISVGVLHLKSRIDTDQSTRLDRFLIKKRNNLISQALTRKYEGIRVFCVSNTLYAKHREGRHPQAEAYVDLAGIRELRRYCQLVPAEAQMRAARAFLEREVPALLGSLRQWVLSGADQVTAEKAATLRSCLENAERVLHRV</sequence>
<evidence type="ECO:0000256" key="1">
    <source>
        <dbReference type="SAM" id="Coils"/>
    </source>
</evidence>
<keyword evidence="3" id="KW-1185">Reference proteome</keyword>
<dbReference type="InterPro" id="IPR027417">
    <property type="entry name" value="P-loop_NTPase"/>
</dbReference>
<dbReference type="PANTHER" id="PTHR36681">
    <property type="entry name" value="NUCLEAR GTPASE, GERMINAL CENTER-ASSOCIATED, TANDEM DUPLICATE 3"/>
    <property type="match status" value="1"/>
</dbReference>
<organism evidence="2 3">
    <name type="scientific">Penicillium alfredii</name>
    <dbReference type="NCBI Taxonomy" id="1506179"/>
    <lineage>
        <taxon>Eukaryota</taxon>
        <taxon>Fungi</taxon>
        <taxon>Dikarya</taxon>
        <taxon>Ascomycota</taxon>
        <taxon>Pezizomycotina</taxon>
        <taxon>Eurotiomycetes</taxon>
        <taxon>Eurotiomycetidae</taxon>
        <taxon>Eurotiales</taxon>
        <taxon>Aspergillaceae</taxon>
        <taxon>Penicillium</taxon>
    </lineage>
</organism>
<dbReference type="RefSeq" id="XP_056508995.1">
    <property type="nucleotide sequence ID" value="XM_056658702.1"/>
</dbReference>
<evidence type="ECO:0000313" key="3">
    <source>
        <dbReference type="Proteomes" id="UP001141434"/>
    </source>
</evidence>
<proteinExistence type="predicted"/>
<keyword evidence="1" id="KW-0175">Coiled coil</keyword>
<dbReference type="GeneID" id="81397871"/>
<feature type="coiled-coil region" evidence="1">
    <location>
        <begin position="117"/>
        <end position="144"/>
    </location>
</feature>
<protein>
    <submittedName>
        <fullName evidence="2">Uncharacterized protein</fullName>
    </submittedName>
</protein>
<dbReference type="PANTHER" id="PTHR36681:SF3">
    <property type="entry name" value="NUCLEAR GTPASE, GERMINAL CENTER-ASSOCIATED, TANDEM DUPLICATE 3"/>
    <property type="match status" value="1"/>
</dbReference>
<evidence type="ECO:0000313" key="2">
    <source>
        <dbReference type="EMBL" id="KAJ5086870.1"/>
    </source>
</evidence>
<dbReference type="Proteomes" id="UP001141434">
    <property type="component" value="Unassembled WGS sequence"/>
</dbReference>
<name>A0A9W9ES61_9EURO</name>
<dbReference type="Gene3D" id="3.40.50.300">
    <property type="entry name" value="P-loop containing nucleotide triphosphate hydrolases"/>
    <property type="match status" value="1"/>
</dbReference>
<gene>
    <name evidence="2" type="ORF">NUU61_008177</name>
</gene>
<dbReference type="AlphaFoldDB" id="A0A9W9ES61"/>
<dbReference type="OrthoDB" id="3598281at2759"/>
<reference evidence="2" key="2">
    <citation type="journal article" date="2023" name="IMA Fungus">
        <title>Comparative genomic study of the Penicillium genus elucidates a diverse pangenome and 15 lateral gene transfer events.</title>
        <authorList>
            <person name="Petersen C."/>
            <person name="Sorensen T."/>
            <person name="Nielsen M.R."/>
            <person name="Sondergaard T.E."/>
            <person name="Sorensen J.L."/>
            <person name="Fitzpatrick D.A."/>
            <person name="Frisvad J.C."/>
            <person name="Nielsen K.L."/>
        </authorList>
    </citation>
    <scope>NUCLEOTIDE SEQUENCE</scope>
    <source>
        <strain evidence="2">IBT 34128</strain>
    </source>
</reference>
<dbReference type="EMBL" id="JAPMSZ010000010">
    <property type="protein sequence ID" value="KAJ5086870.1"/>
    <property type="molecule type" value="Genomic_DNA"/>
</dbReference>
<reference evidence="2" key="1">
    <citation type="submission" date="2022-11" db="EMBL/GenBank/DDBJ databases">
        <authorList>
            <person name="Petersen C."/>
        </authorList>
    </citation>
    <scope>NUCLEOTIDE SEQUENCE</scope>
    <source>
        <strain evidence="2">IBT 34128</strain>
    </source>
</reference>
<comment type="caution">
    <text evidence="2">The sequence shown here is derived from an EMBL/GenBank/DDBJ whole genome shotgun (WGS) entry which is preliminary data.</text>
</comment>